<dbReference type="OrthoDB" id="689350at2759"/>
<evidence type="ECO:0000256" key="10">
    <source>
        <dbReference type="ARBA" id="ARBA00022833"/>
    </source>
</evidence>
<comment type="similarity">
    <text evidence="12">Belongs to the RING-type zinc finger family. LOG2 subfamily.</text>
</comment>
<evidence type="ECO:0000256" key="6">
    <source>
        <dbReference type="ARBA" id="ARBA00022707"/>
    </source>
</evidence>
<dbReference type="SUPFAM" id="SSF57850">
    <property type="entry name" value="RING/U-box"/>
    <property type="match status" value="1"/>
</dbReference>
<gene>
    <name evidence="17" type="ORF">F0562_000273</name>
</gene>
<feature type="compositionally biased region" description="Low complexity" evidence="14">
    <location>
        <begin position="25"/>
        <end position="41"/>
    </location>
</feature>
<evidence type="ECO:0000256" key="2">
    <source>
        <dbReference type="ARBA" id="ARBA00004170"/>
    </source>
</evidence>
<evidence type="ECO:0000256" key="14">
    <source>
        <dbReference type="SAM" id="MobiDB-lite"/>
    </source>
</evidence>
<feature type="compositionally biased region" description="Pro residues" evidence="14">
    <location>
        <begin position="42"/>
        <end position="74"/>
    </location>
</feature>
<keyword evidence="5" id="KW-0808">Transferase</keyword>
<dbReference type="PANTHER" id="PTHR22996">
    <property type="entry name" value="MAHOGUNIN"/>
    <property type="match status" value="1"/>
</dbReference>
<organism evidence="17 18">
    <name type="scientific">Nyssa sinensis</name>
    <dbReference type="NCBI Taxonomy" id="561372"/>
    <lineage>
        <taxon>Eukaryota</taxon>
        <taxon>Viridiplantae</taxon>
        <taxon>Streptophyta</taxon>
        <taxon>Embryophyta</taxon>
        <taxon>Tracheophyta</taxon>
        <taxon>Spermatophyta</taxon>
        <taxon>Magnoliopsida</taxon>
        <taxon>eudicotyledons</taxon>
        <taxon>Gunneridae</taxon>
        <taxon>Pentapetalae</taxon>
        <taxon>asterids</taxon>
        <taxon>Cornales</taxon>
        <taxon>Nyssaceae</taxon>
        <taxon>Nyssa</taxon>
    </lineage>
</organism>
<reference evidence="17 18" key="1">
    <citation type="submission" date="2019-09" db="EMBL/GenBank/DDBJ databases">
        <title>A chromosome-level genome assembly of the Chinese tupelo Nyssa sinensis.</title>
        <authorList>
            <person name="Yang X."/>
            <person name="Kang M."/>
            <person name="Yang Y."/>
            <person name="Xiong H."/>
            <person name="Wang M."/>
            <person name="Zhang Z."/>
            <person name="Wang Z."/>
            <person name="Wu H."/>
            <person name="Ma T."/>
            <person name="Liu J."/>
            <person name="Xi Z."/>
        </authorList>
    </citation>
    <scope>NUCLEOTIDE SEQUENCE [LARGE SCALE GENOMIC DNA]</scope>
    <source>
        <strain evidence="17">J267</strain>
        <tissue evidence="17">Leaf</tissue>
    </source>
</reference>
<evidence type="ECO:0000256" key="12">
    <source>
        <dbReference type="ARBA" id="ARBA00025721"/>
    </source>
</evidence>
<dbReference type="Gene3D" id="3.30.70.100">
    <property type="match status" value="1"/>
</dbReference>
<dbReference type="InterPro" id="IPR013083">
    <property type="entry name" value="Znf_RING/FYVE/PHD"/>
</dbReference>
<accession>A0A5J5C051</accession>
<evidence type="ECO:0000313" key="18">
    <source>
        <dbReference type="Proteomes" id="UP000325577"/>
    </source>
</evidence>
<keyword evidence="9" id="KW-0833">Ubl conjugation pathway</keyword>
<dbReference type="GO" id="GO:0061630">
    <property type="term" value="F:ubiquitin protein ligase activity"/>
    <property type="evidence" value="ECO:0007669"/>
    <property type="project" value="UniProtKB-EC"/>
</dbReference>
<feature type="compositionally biased region" description="Low complexity" evidence="14">
    <location>
        <begin position="483"/>
        <end position="507"/>
    </location>
</feature>
<evidence type="ECO:0000256" key="3">
    <source>
        <dbReference type="ARBA" id="ARBA00004906"/>
    </source>
</evidence>
<dbReference type="CDD" id="cd00371">
    <property type="entry name" value="HMA"/>
    <property type="match status" value="1"/>
</dbReference>
<dbReference type="GO" id="GO:0016020">
    <property type="term" value="C:membrane"/>
    <property type="evidence" value="ECO:0007669"/>
    <property type="project" value="UniProtKB-SubCell"/>
</dbReference>
<keyword evidence="18" id="KW-1185">Reference proteome</keyword>
<evidence type="ECO:0000256" key="8">
    <source>
        <dbReference type="ARBA" id="ARBA00022771"/>
    </source>
</evidence>
<dbReference type="Pfam" id="PF13920">
    <property type="entry name" value="zf-C3HC4_3"/>
    <property type="match status" value="1"/>
</dbReference>
<evidence type="ECO:0000256" key="11">
    <source>
        <dbReference type="ARBA" id="ARBA00023288"/>
    </source>
</evidence>
<dbReference type="InterPro" id="IPR045195">
    <property type="entry name" value="LOG2-like_mRING_C3HC5"/>
</dbReference>
<dbReference type="InterPro" id="IPR036163">
    <property type="entry name" value="HMA_dom_sf"/>
</dbReference>
<dbReference type="Gene3D" id="3.30.40.10">
    <property type="entry name" value="Zinc/RING finger domain, C3HC4 (zinc finger)"/>
    <property type="match status" value="1"/>
</dbReference>
<feature type="region of interest" description="Disordered" evidence="14">
    <location>
        <begin position="1"/>
        <end position="74"/>
    </location>
</feature>
<dbReference type="FunFam" id="3.30.40.10:FF:000115">
    <property type="entry name" value="probable E3 ubiquitin-protein ligase LOG2"/>
    <property type="match status" value="1"/>
</dbReference>
<keyword evidence="10" id="KW-0862">Zinc</keyword>
<dbReference type="GO" id="GO:0008270">
    <property type="term" value="F:zinc ion binding"/>
    <property type="evidence" value="ECO:0007669"/>
    <property type="project" value="UniProtKB-KW"/>
</dbReference>
<dbReference type="PROSITE" id="PS50846">
    <property type="entry name" value="HMA_2"/>
    <property type="match status" value="1"/>
</dbReference>
<comment type="subcellular location">
    <subcellularLocation>
        <location evidence="2">Membrane</location>
        <topology evidence="2">Peripheral membrane protein</topology>
    </subcellularLocation>
</comment>
<dbReference type="InterPro" id="IPR058981">
    <property type="entry name" value="MGRN1/RNF157-like_N"/>
</dbReference>
<dbReference type="EC" id="2.3.2.27" evidence="4"/>
<evidence type="ECO:0000256" key="5">
    <source>
        <dbReference type="ARBA" id="ARBA00022679"/>
    </source>
</evidence>
<evidence type="ECO:0000256" key="4">
    <source>
        <dbReference type="ARBA" id="ARBA00012483"/>
    </source>
</evidence>
<dbReference type="GO" id="GO:0009626">
    <property type="term" value="P:plant-type hypersensitive response"/>
    <property type="evidence" value="ECO:0007669"/>
    <property type="project" value="UniProtKB-KW"/>
</dbReference>
<feature type="compositionally biased region" description="Polar residues" evidence="14">
    <location>
        <begin position="546"/>
        <end position="556"/>
    </location>
</feature>
<evidence type="ECO:0000259" key="15">
    <source>
        <dbReference type="PROSITE" id="PS50089"/>
    </source>
</evidence>
<feature type="compositionally biased region" description="Gly residues" evidence="14">
    <location>
        <begin position="633"/>
        <end position="654"/>
    </location>
</feature>
<feature type="region of interest" description="Disordered" evidence="14">
    <location>
        <begin position="536"/>
        <end position="605"/>
    </location>
</feature>
<evidence type="ECO:0000256" key="9">
    <source>
        <dbReference type="ARBA" id="ARBA00022786"/>
    </source>
</evidence>
<dbReference type="PROSITE" id="PS50089">
    <property type="entry name" value="ZF_RING_2"/>
    <property type="match status" value="1"/>
</dbReference>
<keyword evidence="7" id="KW-0479">Metal-binding</keyword>
<dbReference type="InterPro" id="IPR045194">
    <property type="entry name" value="MGRN1/RNF157-like"/>
</dbReference>
<evidence type="ECO:0000256" key="13">
    <source>
        <dbReference type="PROSITE-ProRule" id="PRU00175"/>
    </source>
</evidence>
<feature type="domain" description="RING-type" evidence="15">
    <location>
        <begin position="333"/>
        <end position="372"/>
    </location>
</feature>
<evidence type="ECO:0000313" key="17">
    <source>
        <dbReference type="EMBL" id="KAA8548589.1"/>
    </source>
</evidence>
<dbReference type="EMBL" id="CM018031">
    <property type="protein sequence ID" value="KAA8548589.1"/>
    <property type="molecule type" value="Genomic_DNA"/>
</dbReference>
<evidence type="ECO:0000259" key="16">
    <source>
        <dbReference type="PROSITE" id="PS50846"/>
    </source>
</evidence>
<dbReference type="InterPro" id="IPR001841">
    <property type="entry name" value="Znf_RING"/>
</dbReference>
<keyword evidence="8 13" id="KW-0863">Zinc-finger</keyword>
<dbReference type="AlphaFoldDB" id="A0A5J5C051"/>
<dbReference type="FunFam" id="3.30.70.100:FF:000008">
    <property type="entry name" value="Copper transport protein ATOX1"/>
    <property type="match status" value="1"/>
</dbReference>
<keyword evidence="6" id="KW-0519">Myristate</keyword>
<evidence type="ECO:0000256" key="1">
    <source>
        <dbReference type="ARBA" id="ARBA00000900"/>
    </source>
</evidence>
<proteinExistence type="inferred from homology"/>
<name>A0A5J5C051_9ASTE</name>
<feature type="compositionally biased region" description="Gly residues" evidence="14">
    <location>
        <begin position="472"/>
        <end position="482"/>
    </location>
</feature>
<dbReference type="SMART" id="SM00184">
    <property type="entry name" value="RING"/>
    <property type="match status" value="1"/>
</dbReference>
<feature type="compositionally biased region" description="Acidic residues" evidence="14">
    <location>
        <begin position="561"/>
        <end position="586"/>
    </location>
</feature>
<protein>
    <recommendedName>
        <fullName evidence="4">RING-type E3 ubiquitin transferase</fullName>
        <ecNumber evidence="4">2.3.2.27</ecNumber>
    </recommendedName>
</protein>
<evidence type="ECO:0000256" key="7">
    <source>
        <dbReference type="ARBA" id="ARBA00022723"/>
    </source>
</evidence>
<dbReference type="Pfam" id="PF26192">
    <property type="entry name" value="RNF157-like_N"/>
    <property type="match status" value="1"/>
</dbReference>
<sequence length="832" mass="91403">MGITWSSNRRRNNNYYQNPHPPPHLLSSSSSSSSSSYSYPAEPYPAPSPYPYSTHHPPPLAGPPPPLRPPGPPPPPPPIYSSYYNSGGYSACNYANPIMGRSNFGPHYAYQNNGWAGIRPPPVVGPPPLPPLPPPPYVDHQQAKKVRNDVNVHKDTLRLEVDEQNPDHYLVSFVFDALLDGSITVFYFAKEESTCKFAPLFPEAFMPVKIPFQKGLGQKFRQPSGTGIDLGFFTLEDLSKQSTGEDVFPLVISAETGSPLPTDEHLSNPPPNASPHMQITQAVIEKNNEDPFQVRVIRQILWIDGVRYELREIYGIRNSSAESFNDNDSGKECVICMTEPKDTAVLPCRHMCMCSECAKALRLQSNKCPICRQSIDELLEIKTCVLKVNIHCDGCKHKVKKILQKIDGVYTTHIDSDQGKVTVSGNVDPNTLIKKLAKSGKHAELWGAPKASNNHQQNQLNNQFKNMQLDNGKGGSNKGQKGGNNQPKGGQQGQNPQQLQQQQQQHLQQLQQQQQHLQQLQQLQQMKGFPDLKLPQLKDLKMPPFNGNQNQNQKTVKFNLPEEDDLSDYDYDDDDEFDDEFDDEMDDIPHQPPPNKMKPNGQGGGAQNQMANMMMNAMMNGQHPHLMNAQAKGGNGGNNGANSGGNGKKGGAGGGNIPIQMLKMVEVRTRMLTMVVVVVAAAAAANGGKKMGGMNDGVHGMPNISHGYHNMGVNPGANMGQMPMGQMGQMPMGPMGNIPAVQGLPAAAMNAGGGGYFQGAGAEIGNPYYQQQLAAMMMNQQRANGNERFHPMMYARQPPAVNYMPPPYQYMPPADPYTHYFSDENTSSCNVM</sequence>
<feature type="region of interest" description="Disordered" evidence="14">
    <location>
        <begin position="632"/>
        <end position="654"/>
    </location>
</feature>
<dbReference type="SUPFAM" id="SSF55008">
    <property type="entry name" value="HMA, heavy metal-associated domain"/>
    <property type="match status" value="1"/>
</dbReference>
<comment type="pathway">
    <text evidence="3">Protein modification; protein ubiquitination.</text>
</comment>
<dbReference type="PANTHER" id="PTHR22996:SF4">
    <property type="entry name" value="E3 UBIQUITIN-PROTEIN LIGASE LUL4-RELATED"/>
    <property type="match status" value="1"/>
</dbReference>
<dbReference type="Pfam" id="PF00403">
    <property type="entry name" value="HMA"/>
    <property type="match status" value="1"/>
</dbReference>
<dbReference type="InterPro" id="IPR006121">
    <property type="entry name" value="HMA_dom"/>
</dbReference>
<feature type="domain" description="HMA" evidence="16">
    <location>
        <begin position="381"/>
        <end position="444"/>
    </location>
</feature>
<feature type="region of interest" description="Disordered" evidence="14">
    <location>
        <begin position="466"/>
        <end position="507"/>
    </location>
</feature>
<dbReference type="Proteomes" id="UP000325577">
    <property type="component" value="Linkage Group LG0"/>
</dbReference>
<keyword evidence="11" id="KW-0449">Lipoprotein</keyword>
<dbReference type="CDD" id="cd16789">
    <property type="entry name" value="mRING-HC-C3HC5_MGRN1-like"/>
    <property type="match status" value="1"/>
</dbReference>
<dbReference type="GO" id="GO:0016567">
    <property type="term" value="P:protein ubiquitination"/>
    <property type="evidence" value="ECO:0007669"/>
    <property type="project" value="TreeGrafter"/>
</dbReference>
<comment type="catalytic activity">
    <reaction evidence="1">
        <text>S-ubiquitinyl-[E2 ubiquitin-conjugating enzyme]-L-cysteine + [acceptor protein]-L-lysine = [E2 ubiquitin-conjugating enzyme]-L-cysteine + N(6)-ubiquitinyl-[acceptor protein]-L-lysine.</text>
        <dbReference type="EC" id="2.3.2.27"/>
    </reaction>
</comment>